<protein>
    <submittedName>
        <fullName evidence="1">Uncharacterized protein</fullName>
    </submittedName>
</protein>
<reference evidence="1 2" key="1">
    <citation type="submission" date="2019-04" db="EMBL/GenBank/DDBJ databases">
        <title>Fungal friends and foes A comparative genomics study of 23 Aspergillus species from section Flavi.</title>
        <authorList>
            <consortium name="DOE Joint Genome Institute"/>
            <person name="Kjaerbolling I."/>
            <person name="Vesth T.C."/>
            <person name="Frisvad J.C."/>
            <person name="Nybo J.L."/>
            <person name="Theobald S."/>
            <person name="Kildgaard S."/>
            <person name="Petersen T.I."/>
            <person name="Kuo A."/>
            <person name="Sato A."/>
            <person name="Lyhne E.K."/>
            <person name="Kogle M.E."/>
            <person name="Wiebenga A."/>
            <person name="Kun R.S."/>
            <person name="Lubbers R.J."/>
            <person name="Makela M.R."/>
            <person name="Barry K."/>
            <person name="Chovatia M."/>
            <person name="Clum A."/>
            <person name="Daum C."/>
            <person name="Haridas S."/>
            <person name="He G."/>
            <person name="LaButti K."/>
            <person name="Lipzen A."/>
            <person name="Mondo S."/>
            <person name="Pangilinan J."/>
            <person name="Riley R."/>
            <person name="Salamov A."/>
            <person name="Simmons B.A."/>
            <person name="Magnuson J.K."/>
            <person name="Henrissat B."/>
            <person name="Mortensen U.H."/>
            <person name="Larsen T.O."/>
            <person name="De vries R.P."/>
            <person name="Grigoriev I.V."/>
            <person name="Machida M."/>
            <person name="Baker S.E."/>
            <person name="Andersen M.R."/>
        </authorList>
    </citation>
    <scope>NUCLEOTIDE SEQUENCE [LARGE SCALE GENOMIC DNA]</scope>
    <source>
        <strain evidence="1 2">CBS 126849</strain>
    </source>
</reference>
<dbReference type="AlphaFoldDB" id="A0A5N6EDT8"/>
<proteinExistence type="predicted"/>
<accession>A0A5N6EDT8</accession>
<keyword evidence="2" id="KW-1185">Reference proteome</keyword>
<sequence>MTGLLLLETLINAATDEDLARGTWDLIVSKQPTQSLRLLRLVPFGAAVYGEEKSNAVWEVSRSFLVTRNTSWDCRGARSRDQSIGLAA</sequence>
<name>A0A5N6EDT8_9EURO</name>
<dbReference type="Proteomes" id="UP000326799">
    <property type="component" value="Unassembled WGS sequence"/>
</dbReference>
<dbReference type="EMBL" id="ML733501">
    <property type="protein sequence ID" value="KAB8215499.1"/>
    <property type="molecule type" value="Genomic_DNA"/>
</dbReference>
<evidence type="ECO:0000313" key="2">
    <source>
        <dbReference type="Proteomes" id="UP000326799"/>
    </source>
</evidence>
<organism evidence="1 2">
    <name type="scientific">Aspergillus novoparasiticus</name>
    <dbReference type="NCBI Taxonomy" id="986946"/>
    <lineage>
        <taxon>Eukaryota</taxon>
        <taxon>Fungi</taxon>
        <taxon>Dikarya</taxon>
        <taxon>Ascomycota</taxon>
        <taxon>Pezizomycotina</taxon>
        <taxon>Eurotiomycetes</taxon>
        <taxon>Eurotiomycetidae</taxon>
        <taxon>Eurotiales</taxon>
        <taxon>Aspergillaceae</taxon>
        <taxon>Aspergillus</taxon>
        <taxon>Aspergillus subgen. Circumdati</taxon>
    </lineage>
</organism>
<evidence type="ECO:0000313" key="1">
    <source>
        <dbReference type="EMBL" id="KAB8215499.1"/>
    </source>
</evidence>
<gene>
    <name evidence="1" type="ORF">BDV33DRAFT_180768</name>
</gene>